<dbReference type="CDD" id="cd07035">
    <property type="entry name" value="TPP_PYR_POX_like"/>
    <property type="match status" value="1"/>
</dbReference>
<evidence type="ECO:0000256" key="5">
    <source>
        <dbReference type="ARBA" id="ARBA00023052"/>
    </source>
</evidence>
<evidence type="ECO:0000313" key="15">
    <source>
        <dbReference type="Proteomes" id="UP001172673"/>
    </source>
</evidence>
<evidence type="ECO:0000256" key="8">
    <source>
        <dbReference type="ARBA" id="ARBA00044454"/>
    </source>
</evidence>
<comment type="catalytic activity">
    <reaction evidence="7">
        <text>a 2-hydroxy-3-methyl fatty acyl-CoA = a 2-methyl-branched fatty aldehyde + formyl-CoA</text>
        <dbReference type="Rhea" id="RHEA:25375"/>
        <dbReference type="ChEBI" id="CHEBI:49188"/>
        <dbReference type="ChEBI" id="CHEBI:57376"/>
        <dbReference type="ChEBI" id="CHEBI:58783"/>
        <dbReference type="EC" id="4.1.2.63"/>
    </reaction>
    <physiologicalReaction direction="left-to-right" evidence="7">
        <dbReference type="Rhea" id="RHEA:25376"/>
    </physiologicalReaction>
</comment>
<dbReference type="EC" id="4.1.2.63" evidence="9"/>
<dbReference type="Pfam" id="PF02775">
    <property type="entry name" value="TPP_enzyme_C"/>
    <property type="match status" value="1"/>
</dbReference>
<protein>
    <recommendedName>
        <fullName evidence="9">2-hydroxyacyl-CoA lyase</fullName>
        <ecNumber evidence="9">4.1.2.63</ecNumber>
    </recommendedName>
</protein>
<sequence length="591" mass="63614">MVYGARLIAQALLDLEVKVIFGLPGLPVIDIAQEAMNLGIRFISFRNEQAAAYAATAYGYLTGNPGVCICVGGPGVFHVMAGIPHAAANSWPLLVLGGSSETHNANKGAFQEMDAVSLLSPHAKLVVRPPFPEMIPNFIKDAYRTAMFGRPGPTFVDLPANLILGHFDVERQKLSPLREVPKSVAPDNKIRDVVQAIQTAKAPLVVIGKGAAYARAEQQIRALIDRTGLPFVPSPMAKGVVPDSSINNISAARSTALKEADVVLVLGAKLNWVLSFGLPPKWSPAAKIIQVDISADEIGKNGGHPSLSLVGDVALIVEQLVSKLGDWRWQGQSSAFHRTLQAAKRKNEEKAAKKAAVDKVPMTYEKVFDIIKNTLNSLSVPEDGDIVYVSEGANAMDISRSIFTMEHPRTRLDAGTYATMGVGPAYAIAAYAAYNFPQPEGSAGSSGRKKIVAIEGDSAFGFSAMEVETMARYQMDVLIFVINNSGLYRGDAEQADEWQERRKVTVDGGTAKGTGLSATSLGYETDYHKIAEMAGGIGLLVRTPSELKEATEKGYRARVPVVVNVIVDQQADLVMDFSWLDMAPPKREQKL</sequence>
<dbReference type="InterPro" id="IPR012000">
    <property type="entry name" value="Thiamin_PyroP_enz_cen_dom"/>
</dbReference>
<dbReference type="InterPro" id="IPR045025">
    <property type="entry name" value="HACL1-like"/>
</dbReference>
<keyword evidence="3" id="KW-0479">Metal-binding</keyword>
<evidence type="ECO:0000256" key="4">
    <source>
        <dbReference type="ARBA" id="ARBA00022842"/>
    </source>
</evidence>
<evidence type="ECO:0000256" key="6">
    <source>
        <dbReference type="ARBA" id="ARBA00023239"/>
    </source>
</evidence>
<dbReference type="FunFam" id="3.40.50.970:FF:000071">
    <property type="entry name" value="2-hydroxyphytanoyl-CoA lyase, putative"/>
    <property type="match status" value="1"/>
</dbReference>
<evidence type="ECO:0000256" key="3">
    <source>
        <dbReference type="ARBA" id="ARBA00022723"/>
    </source>
</evidence>
<dbReference type="Proteomes" id="UP001172673">
    <property type="component" value="Unassembled WGS sequence"/>
</dbReference>
<dbReference type="Pfam" id="PF00205">
    <property type="entry name" value="TPP_enzyme_M"/>
    <property type="match status" value="1"/>
</dbReference>
<evidence type="ECO:0000259" key="12">
    <source>
        <dbReference type="Pfam" id="PF02775"/>
    </source>
</evidence>
<dbReference type="SUPFAM" id="SSF52467">
    <property type="entry name" value="DHS-like NAD/FAD-binding domain"/>
    <property type="match status" value="1"/>
</dbReference>
<dbReference type="SUPFAM" id="SSF52518">
    <property type="entry name" value="Thiamin diphosphate-binding fold (THDP-binding)"/>
    <property type="match status" value="2"/>
</dbReference>
<dbReference type="GO" id="GO:0005777">
    <property type="term" value="C:peroxisome"/>
    <property type="evidence" value="ECO:0007669"/>
    <property type="project" value="TreeGrafter"/>
</dbReference>
<comment type="similarity">
    <text evidence="2 10">Belongs to the TPP enzyme family.</text>
</comment>
<comment type="catalytic activity">
    <reaction evidence="8">
        <text>an (R)-2-hydroxy-long-chain-fatty acyl-CoA = a long-chain fatty aldehyde + formyl-CoA</text>
        <dbReference type="Rhea" id="RHEA:67444"/>
        <dbReference type="ChEBI" id="CHEBI:17176"/>
        <dbReference type="ChEBI" id="CHEBI:57376"/>
        <dbReference type="ChEBI" id="CHEBI:170012"/>
        <dbReference type="EC" id="4.1.2.63"/>
    </reaction>
    <physiologicalReaction direction="left-to-right" evidence="8">
        <dbReference type="Rhea" id="RHEA:67445"/>
    </physiologicalReaction>
</comment>
<evidence type="ECO:0000256" key="9">
    <source>
        <dbReference type="ARBA" id="ARBA00044518"/>
    </source>
</evidence>
<evidence type="ECO:0000313" key="14">
    <source>
        <dbReference type="EMBL" id="KAJ9614308.1"/>
    </source>
</evidence>
<organism evidence="14 15">
    <name type="scientific">Cladophialophora chaetospira</name>
    <dbReference type="NCBI Taxonomy" id="386627"/>
    <lineage>
        <taxon>Eukaryota</taxon>
        <taxon>Fungi</taxon>
        <taxon>Dikarya</taxon>
        <taxon>Ascomycota</taxon>
        <taxon>Pezizomycotina</taxon>
        <taxon>Eurotiomycetes</taxon>
        <taxon>Chaetothyriomycetidae</taxon>
        <taxon>Chaetothyriales</taxon>
        <taxon>Herpotrichiellaceae</taxon>
        <taxon>Cladophialophora</taxon>
    </lineage>
</organism>
<dbReference type="GO" id="GO:0000287">
    <property type="term" value="F:magnesium ion binding"/>
    <property type="evidence" value="ECO:0007669"/>
    <property type="project" value="InterPro"/>
</dbReference>
<gene>
    <name evidence="14" type="ORF">H2200_002444</name>
</gene>
<keyword evidence="5 10" id="KW-0786">Thiamine pyrophosphate</keyword>
<evidence type="ECO:0000256" key="7">
    <source>
        <dbReference type="ARBA" id="ARBA00044451"/>
    </source>
</evidence>
<dbReference type="GO" id="GO:0106359">
    <property type="term" value="F:2-hydroxyacyl-CoA lyase activity"/>
    <property type="evidence" value="ECO:0007669"/>
    <property type="project" value="UniProtKB-EC"/>
</dbReference>
<dbReference type="AlphaFoldDB" id="A0AA38XJ49"/>
<dbReference type="Gene3D" id="3.40.50.1220">
    <property type="entry name" value="TPP-binding domain"/>
    <property type="match status" value="1"/>
</dbReference>
<evidence type="ECO:0000259" key="11">
    <source>
        <dbReference type="Pfam" id="PF00205"/>
    </source>
</evidence>
<dbReference type="GO" id="GO:0030976">
    <property type="term" value="F:thiamine pyrophosphate binding"/>
    <property type="evidence" value="ECO:0007669"/>
    <property type="project" value="InterPro"/>
</dbReference>
<feature type="domain" description="Thiamine pyrophosphate enzyme N-terminal TPP-binding" evidence="13">
    <location>
        <begin position="4"/>
        <end position="117"/>
    </location>
</feature>
<dbReference type="InterPro" id="IPR012001">
    <property type="entry name" value="Thiamin_PyroP_enz_TPP-bd_dom"/>
</dbReference>
<evidence type="ECO:0000256" key="1">
    <source>
        <dbReference type="ARBA" id="ARBA00001964"/>
    </source>
</evidence>
<feature type="domain" description="Thiamine pyrophosphate enzyme TPP-binding" evidence="12">
    <location>
        <begin position="394"/>
        <end position="565"/>
    </location>
</feature>
<dbReference type="PANTHER" id="PTHR43710:SF2">
    <property type="entry name" value="2-HYDROXYACYL-COA LYASE 1"/>
    <property type="match status" value="1"/>
</dbReference>
<keyword evidence="4" id="KW-0460">Magnesium</keyword>
<keyword evidence="15" id="KW-1185">Reference proteome</keyword>
<evidence type="ECO:0000256" key="2">
    <source>
        <dbReference type="ARBA" id="ARBA00007812"/>
    </source>
</evidence>
<dbReference type="InterPro" id="IPR029061">
    <property type="entry name" value="THDP-binding"/>
</dbReference>
<name>A0AA38XJ49_9EURO</name>
<dbReference type="EMBL" id="JAPDRK010000003">
    <property type="protein sequence ID" value="KAJ9614308.1"/>
    <property type="molecule type" value="Genomic_DNA"/>
</dbReference>
<keyword evidence="6" id="KW-0456">Lyase</keyword>
<accession>A0AA38XJ49</accession>
<dbReference type="Pfam" id="PF02776">
    <property type="entry name" value="TPP_enzyme_N"/>
    <property type="match status" value="1"/>
</dbReference>
<evidence type="ECO:0000256" key="10">
    <source>
        <dbReference type="RuleBase" id="RU362132"/>
    </source>
</evidence>
<dbReference type="GO" id="GO:0001561">
    <property type="term" value="P:fatty acid alpha-oxidation"/>
    <property type="evidence" value="ECO:0007669"/>
    <property type="project" value="TreeGrafter"/>
</dbReference>
<proteinExistence type="inferred from homology"/>
<dbReference type="InterPro" id="IPR029035">
    <property type="entry name" value="DHS-like_NAD/FAD-binding_dom"/>
</dbReference>
<dbReference type="InterPro" id="IPR011766">
    <property type="entry name" value="TPP_enzyme_TPP-bd"/>
</dbReference>
<evidence type="ECO:0000259" key="13">
    <source>
        <dbReference type="Pfam" id="PF02776"/>
    </source>
</evidence>
<comment type="caution">
    <text evidence="14">The sequence shown here is derived from an EMBL/GenBank/DDBJ whole genome shotgun (WGS) entry which is preliminary data.</text>
</comment>
<dbReference type="Gene3D" id="3.40.50.970">
    <property type="match status" value="2"/>
</dbReference>
<feature type="domain" description="Thiamine pyrophosphate enzyme central" evidence="11">
    <location>
        <begin position="190"/>
        <end position="320"/>
    </location>
</feature>
<comment type="cofactor">
    <cofactor evidence="1">
        <name>thiamine diphosphate</name>
        <dbReference type="ChEBI" id="CHEBI:58937"/>
    </cofactor>
</comment>
<dbReference type="PANTHER" id="PTHR43710">
    <property type="entry name" value="2-HYDROXYACYL-COA LYASE"/>
    <property type="match status" value="1"/>
</dbReference>
<reference evidence="14" key="1">
    <citation type="submission" date="2022-10" db="EMBL/GenBank/DDBJ databases">
        <title>Culturing micro-colonial fungi from biological soil crusts in the Mojave desert and describing Neophaeococcomyces mojavensis, and introducing the new genera and species Taxawa tesnikishii.</title>
        <authorList>
            <person name="Kurbessoian T."/>
            <person name="Stajich J.E."/>
        </authorList>
    </citation>
    <scope>NUCLEOTIDE SEQUENCE</scope>
    <source>
        <strain evidence="14">TK_41</strain>
    </source>
</reference>